<dbReference type="Pfam" id="PF08378">
    <property type="entry name" value="NERD"/>
    <property type="match status" value="1"/>
</dbReference>
<evidence type="ECO:0000259" key="1">
    <source>
        <dbReference type="PROSITE" id="PS50965"/>
    </source>
</evidence>
<comment type="caution">
    <text evidence="2">The sequence shown here is derived from an EMBL/GenBank/DDBJ whole genome shotgun (WGS) entry which is preliminary data.</text>
</comment>
<reference evidence="2 3" key="1">
    <citation type="submission" date="2019-03" db="EMBL/GenBank/DDBJ databases">
        <authorList>
            <person name="He R.-H."/>
        </authorList>
    </citation>
    <scope>NUCLEOTIDE SEQUENCE [LARGE SCALE GENOMIC DNA]</scope>
    <source>
        <strain evidence="3">SH 714</strain>
    </source>
</reference>
<sequence length="330" mass="38629">MIIKNHEPPHKLLVAESLKRRLITQHHFYGKVNEIFLMERAGFFGELKVDYPLSKLNFKHVIAHDLRLPFYQNYFQMDTLLLNPRILLILEVKNLPGIVSFDLTANKMIRTRDGVTDYYDDPVIQVKEQAFQLSEWLETHGYSNVPIEYLVVMANQETILDIDSSYHEHLEKVVPIYGLSQKIRSIYSSYSTDFITYSNLFNLGQLMVDHHTPAKVDLMKKLGITKENLIRGAFCPKCSAVPMMWKGRRWQCWSCNHRSLTAHLPGLKDYYLLLGDQISKQEFMWFMNLKSDRTAKHLLNKENLIKNGSARGITHELNYNLEKDFNDIIF</sequence>
<evidence type="ECO:0000313" key="2">
    <source>
        <dbReference type="EMBL" id="TFB24386.1"/>
    </source>
</evidence>
<dbReference type="Proteomes" id="UP000297975">
    <property type="component" value="Unassembled WGS sequence"/>
</dbReference>
<dbReference type="PROSITE" id="PS50965">
    <property type="entry name" value="NERD"/>
    <property type="match status" value="1"/>
</dbReference>
<name>A0A4Y8ITY4_9BACI</name>
<dbReference type="RefSeq" id="WP_134338744.1">
    <property type="nucleotide sequence ID" value="NZ_SOPW01000002.1"/>
</dbReference>
<protein>
    <submittedName>
        <fullName evidence="2">NERD domain-containing protein</fullName>
    </submittedName>
</protein>
<dbReference type="AlphaFoldDB" id="A0A4Y8ITY4"/>
<gene>
    <name evidence="2" type="ORF">E3U55_02480</name>
</gene>
<keyword evidence="3" id="KW-1185">Reference proteome</keyword>
<dbReference type="EMBL" id="SOPW01000002">
    <property type="protein sequence ID" value="TFB24386.1"/>
    <property type="molecule type" value="Genomic_DNA"/>
</dbReference>
<dbReference type="OrthoDB" id="569879at2"/>
<evidence type="ECO:0000313" key="3">
    <source>
        <dbReference type="Proteomes" id="UP000297975"/>
    </source>
</evidence>
<feature type="domain" description="NERD" evidence="1">
    <location>
        <begin position="41"/>
        <end position="156"/>
    </location>
</feature>
<accession>A0A4Y8ITY4</accession>
<organism evidence="2 3">
    <name type="scientific">Filobacillus milosensis</name>
    <dbReference type="NCBI Taxonomy" id="94137"/>
    <lineage>
        <taxon>Bacteria</taxon>
        <taxon>Bacillati</taxon>
        <taxon>Bacillota</taxon>
        <taxon>Bacilli</taxon>
        <taxon>Bacillales</taxon>
        <taxon>Bacillaceae</taxon>
        <taxon>Filobacillus</taxon>
    </lineage>
</organism>
<proteinExistence type="predicted"/>
<dbReference type="InterPro" id="IPR011528">
    <property type="entry name" value="NERD"/>
</dbReference>